<keyword evidence="1" id="KW-0812">Transmembrane</keyword>
<evidence type="ECO:0000313" key="2">
    <source>
        <dbReference type="EMBL" id="NVN09888.1"/>
    </source>
</evidence>
<feature type="transmembrane region" description="Helical" evidence="1">
    <location>
        <begin position="73"/>
        <end position="93"/>
    </location>
</feature>
<dbReference type="InterPro" id="IPR036259">
    <property type="entry name" value="MFS_trans_sf"/>
</dbReference>
<feature type="transmembrane region" description="Helical" evidence="1">
    <location>
        <begin position="20"/>
        <end position="41"/>
    </location>
</feature>
<evidence type="ECO:0000256" key="1">
    <source>
        <dbReference type="SAM" id="Phobius"/>
    </source>
</evidence>
<dbReference type="AlphaFoldDB" id="A0A7Y7IT82"/>
<feature type="transmembrane region" description="Helical" evidence="1">
    <location>
        <begin position="209"/>
        <end position="232"/>
    </location>
</feature>
<feature type="transmembrane region" description="Helical" evidence="1">
    <location>
        <begin position="171"/>
        <end position="197"/>
    </location>
</feature>
<dbReference type="EMBL" id="JABXXP010000008">
    <property type="protein sequence ID" value="NVN09888.1"/>
    <property type="molecule type" value="Genomic_DNA"/>
</dbReference>
<comment type="caution">
    <text evidence="2">The sequence shown here is derived from an EMBL/GenBank/DDBJ whole genome shotgun (WGS) entry which is preliminary data.</text>
</comment>
<reference evidence="2 3" key="1">
    <citation type="submission" date="2020-06" db="EMBL/GenBank/DDBJ databases">
        <title>Description of novel acetic acid bacteria.</title>
        <authorList>
            <person name="Sombolestani A."/>
        </authorList>
    </citation>
    <scope>NUCLEOTIDE SEQUENCE [LARGE SCALE GENOMIC DNA]</scope>
    <source>
        <strain evidence="2 3">LMG 31431</strain>
    </source>
</reference>
<feature type="transmembrane region" description="Helical" evidence="1">
    <location>
        <begin position="105"/>
        <end position="124"/>
    </location>
</feature>
<protein>
    <submittedName>
        <fullName evidence="2">MFS transporter</fullName>
    </submittedName>
</protein>
<feature type="transmembrane region" description="Helical" evidence="1">
    <location>
        <begin position="48"/>
        <end position="67"/>
    </location>
</feature>
<feature type="transmembrane region" description="Helical" evidence="1">
    <location>
        <begin position="270"/>
        <end position="290"/>
    </location>
</feature>
<keyword evidence="1" id="KW-0472">Membrane</keyword>
<sequence>MPFQISALIERFHLSASNAGWFGFFEIVSLSVAMILAMPLLGHLSHNARAMIGAFLIVIGHVLVYLGPGWLPWIWACAIMGGAGYGLIFAAFISSVSSDGNPDRIYSLACGGGLVVVVAAIMAVPWTTSAFGALGPFLTIAALTILLAPFMRALGRDNPVGAAAAAQSRTALAAGTLPLLAMWISYSIGSSMVWSFADQTGLAIHVPQNVIVMLSSAGIVMGFLANMFGAVIAGRVSRVLSLVVGILGTALSCLLTALSWSEVTYCAGVLMYWIFVMIAYAYLLGAAAILDRSGRVGTLGGGCDRIAYAVGAPIGGMVLDHGSHLMLGVIGFLFGATLLPVCIPAIARALRRSQTSGKISQCAMGSHPDCRAVLNHHPCG</sequence>
<gene>
    <name evidence="2" type="ORF">HUK84_01775</name>
</gene>
<accession>A0A7Y7IT82</accession>
<dbReference type="SUPFAM" id="SSF103473">
    <property type="entry name" value="MFS general substrate transporter"/>
    <property type="match status" value="1"/>
</dbReference>
<evidence type="ECO:0000313" key="3">
    <source>
        <dbReference type="Proteomes" id="UP000534870"/>
    </source>
</evidence>
<keyword evidence="1" id="KW-1133">Transmembrane helix</keyword>
<feature type="transmembrane region" description="Helical" evidence="1">
    <location>
        <begin position="325"/>
        <end position="350"/>
    </location>
</feature>
<organism evidence="2 3">
    <name type="scientific">Nguyenibacter vanlangensis</name>
    <dbReference type="NCBI Taxonomy" id="1216886"/>
    <lineage>
        <taxon>Bacteria</taxon>
        <taxon>Pseudomonadati</taxon>
        <taxon>Pseudomonadota</taxon>
        <taxon>Alphaproteobacteria</taxon>
        <taxon>Acetobacterales</taxon>
        <taxon>Acetobacteraceae</taxon>
        <taxon>Nguyenibacter</taxon>
    </lineage>
</organism>
<feature type="transmembrane region" description="Helical" evidence="1">
    <location>
        <begin position="239"/>
        <end position="258"/>
    </location>
</feature>
<proteinExistence type="predicted"/>
<dbReference type="RefSeq" id="WP_176638686.1">
    <property type="nucleotide sequence ID" value="NZ_JABXXP010000008.1"/>
</dbReference>
<feature type="transmembrane region" description="Helical" evidence="1">
    <location>
        <begin position="302"/>
        <end position="319"/>
    </location>
</feature>
<feature type="transmembrane region" description="Helical" evidence="1">
    <location>
        <begin position="130"/>
        <end position="150"/>
    </location>
</feature>
<name>A0A7Y7IT82_9PROT</name>
<dbReference type="Proteomes" id="UP000534870">
    <property type="component" value="Unassembled WGS sequence"/>
</dbReference>